<evidence type="ECO:0000259" key="6">
    <source>
        <dbReference type="PROSITE" id="PS50103"/>
    </source>
</evidence>
<dbReference type="Proteomes" id="UP001229421">
    <property type="component" value="Unassembled WGS sequence"/>
</dbReference>
<feature type="domain" description="C3H1-type" evidence="6">
    <location>
        <begin position="117"/>
        <end position="145"/>
    </location>
</feature>
<evidence type="ECO:0000313" key="7">
    <source>
        <dbReference type="EMBL" id="KAK1431517.1"/>
    </source>
</evidence>
<keyword evidence="2 5" id="KW-0863">Zinc-finger</keyword>
<dbReference type="SUPFAM" id="SSF90229">
    <property type="entry name" value="CCCH zinc finger"/>
    <property type="match status" value="2"/>
</dbReference>
<keyword evidence="8" id="KW-1185">Reference proteome</keyword>
<comment type="caution">
    <text evidence="7">The sequence shown here is derived from an EMBL/GenBank/DDBJ whole genome shotgun (WGS) entry which is preliminary data.</text>
</comment>
<name>A0AAD8L3Z1_TARER</name>
<feature type="zinc finger region" description="C3H1-type" evidence="5">
    <location>
        <begin position="117"/>
        <end position="145"/>
    </location>
</feature>
<gene>
    <name evidence="7" type="ORF">QVD17_07977</name>
</gene>
<dbReference type="GO" id="GO:0003677">
    <property type="term" value="F:DNA binding"/>
    <property type="evidence" value="ECO:0007669"/>
    <property type="project" value="UniProtKB-KW"/>
</dbReference>
<accession>A0AAD8L3Z1</accession>
<protein>
    <recommendedName>
        <fullName evidence="6">C3H1-type domain-containing protein</fullName>
    </recommendedName>
</protein>
<evidence type="ECO:0000256" key="1">
    <source>
        <dbReference type="ARBA" id="ARBA00022723"/>
    </source>
</evidence>
<evidence type="ECO:0000256" key="5">
    <source>
        <dbReference type="PROSITE-ProRule" id="PRU00723"/>
    </source>
</evidence>
<evidence type="ECO:0000313" key="8">
    <source>
        <dbReference type="Proteomes" id="UP001229421"/>
    </source>
</evidence>
<dbReference type="InterPro" id="IPR050974">
    <property type="entry name" value="Plant_ZF_CCCH"/>
</dbReference>
<evidence type="ECO:0000256" key="4">
    <source>
        <dbReference type="ARBA" id="ARBA00023125"/>
    </source>
</evidence>
<dbReference type="GO" id="GO:0003729">
    <property type="term" value="F:mRNA binding"/>
    <property type="evidence" value="ECO:0007669"/>
    <property type="project" value="TreeGrafter"/>
</dbReference>
<dbReference type="PROSITE" id="PS50103">
    <property type="entry name" value="ZF_C3H1"/>
    <property type="match status" value="2"/>
</dbReference>
<feature type="domain" description="C3H1-type" evidence="6">
    <location>
        <begin position="71"/>
        <end position="99"/>
    </location>
</feature>
<dbReference type="PANTHER" id="PTHR12506:SF18">
    <property type="entry name" value="ZINC FINGER CCCH DOMAIN-CONTAINING PROTEIN 33-RELATED"/>
    <property type="match status" value="1"/>
</dbReference>
<dbReference type="InterPro" id="IPR000571">
    <property type="entry name" value="Znf_CCCH"/>
</dbReference>
<dbReference type="PANTHER" id="PTHR12506">
    <property type="entry name" value="PROTEIN PHOSPHATASE RELATED"/>
    <property type="match status" value="1"/>
</dbReference>
<dbReference type="Pfam" id="PF00642">
    <property type="entry name" value="zf-CCCH"/>
    <property type="match status" value="2"/>
</dbReference>
<dbReference type="SMART" id="SM00356">
    <property type="entry name" value="ZnF_C3H1"/>
    <property type="match status" value="2"/>
</dbReference>
<feature type="zinc finger region" description="C3H1-type" evidence="5">
    <location>
        <begin position="71"/>
        <end position="99"/>
    </location>
</feature>
<evidence type="ECO:0000256" key="3">
    <source>
        <dbReference type="ARBA" id="ARBA00022833"/>
    </source>
</evidence>
<dbReference type="GO" id="GO:0008270">
    <property type="term" value="F:zinc ion binding"/>
    <property type="evidence" value="ECO:0007669"/>
    <property type="project" value="UniProtKB-KW"/>
</dbReference>
<proteinExistence type="predicted"/>
<evidence type="ECO:0000256" key="2">
    <source>
        <dbReference type="ARBA" id="ARBA00022771"/>
    </source>
</evidence>
<sequence length="148" mass="16227">MILPQSMVSVPGWNAYRGSVGSISSLESQQQAAGNNQIYATSHVNESANEALSGAYSSSYALPRDNVFPERPGQPDCQFYMKTGDCKFGAVCRFHHPRERVFSPPDRVLNPIGLPIRPGKPLCVYYSRHGVCKFGSSCKFDHPMGALT</sequence>
<reference evidence="7" key="1">
    <citation type="journal article" date="2023" name="bioRxiv">
        <title>Improved chromosome-level genome assembly for marigold (Tagetes erecta).</title>
        <authorList>
            <person name="Jiang F."/>
            <person name="Yuan L."/>
            <person name="Wang S."/>
            <person name="Wang H."/>
            <person name="Xu D."/>
            <person name="Wang A."/>
            <person name="Fan W."/>
        </authorList>
    </citation>
    <scope>NUCLEOTIDE SEQUENCE</scope>
    <source>
        <strain evidence="7">WSJ</strain>
        <tissue evidence="7">Leaf</tissue>
    </source>
</reference>
<organism evidence="7 8">
    <name type="scientific">Tagetes erecta</name>
    <name type="common">African marigold</name>
    <dbReference type="NCBI Taxonomy" id="13708"/>
    <lineage>
        <taxon>Eukaryota</taxon>
        <taxon>Viridiplantae</taxon>
        <taxon>Streptophyta</taxon>
        <taxon>Embryophyta</taxon>
        <taxon>Tracheophyta</taxon>
        <taxon>Spermatophyta</taxon>
        <taxon>Magnoliopsida</taxon>
        <taxon>eudicotyledons</taxon>
        <taxon>Gunneridae</taxon>
        <taxon>Pentapetalae</taxon>
        <taxon>asterids</taxon>
        <taxon>campanulids</taxon>
        <taxon>Asterales</taxon>
        <taxon>Asteraceae</taxon>
        <taxon>Asteroideae</taxon>
        <taxon>Heliantheae alliance</taxon>
        <taxon>Tageteae</taxon>
        <taxon>Tagetes</taxon>
    </lineage>
</organism>
<keyword evidence="3 5" id="KW-0862">Zinc</keyword>
<dbReference type="AlphaFoldDB" id="A0AAD8L3Z1"/>
<dbReference type="InterPro" id="IPR036855">
    <property type="entry name" value="Znf_CCCH_sf"/>
</dbReference>
<dbReference type="Gene3D" id="4.10.1000.10">
    <property type="entry name" value="Zinc finger, CCCH-type"/>
    <property type="match status" value="1"/>
</dbReference>
<keyword evidence="1 5" id="KW-0479">Metal-binding</keyword>
<dbReference type="EMBL" id="JAUHHV010000002">
    <property type="protein sequence ID" value="KAK1431517.1"/>
    <property type="molecule type" value="Genomic_DNA"/>
</dbReference>
<keyword evidence="4" id="KW-0238">DNA-binding</keyword>